<evidence type="ECO:0000313" key="2">
    <source>
        <dbReference type="Proteomes" id="UP001301769"/>
    </source>
</evidence>
<gene>
    <name evidence="1" type="ORF">QBC37DRAFT_181895</name>
</gene>
<evidence type="ECO:0000313" key="1">
    <source>
        <dbReference type="EMBL" id="KAK4213019.1"/>
    </source>
</evidence>
<name>A0AAN6Y5H8_9PEZI</name>
<dbReference type="EMBL" id="MU858116">
    <property type="protein sequence ID" value="KAK4213019.1"/>
    <property type="molecule type" value="Genomic_DNA"/>
</dbReference>
<keyword evidence="2" id="KW-1185">Reference proteome</keyword>
<organism evidence="1 2">
    <name type="scientific">Rhypophila decipiens</name>
    <dbReference type="NCBI Taxonomy" id="261697"/>
    <lineage>
        <taxon>Eukaryota</taxon>
        <taxon>Fungi</taxon>
        <taxon>Dikarya</taxon>
        <taxon>Ascomycota</taxon>
        <taxon>Pezizomycotina</taxon>
        <taxon>Sordariomycetes</taxon>
        <taxon>Sordariomycetidae</taxon>
        <taxon>Sordariales</taxon>
        <taxon>Naviculisporaceae</taxon>
        <taxon>Rhypophila</taxon>
    </lineage>
</organism>
<protein>
    <submittedName>
        <fullName evidence="1">Uncharacterized protein</fullName>
    </submittedName>
</protein>
<reference evidence="1" key="1">
    <citation type="journal article" date="2023" name="Mol. Phylogenet. Evol.">
        <title>Genome-scale phylogeny and comparative genomics of the fungal order Sordariales.</title>
        <authorList>
            <person name="Hensen N."/>
            <person name="Bonometti L."/>
            <person name="Westerberg I."/>
            <person name="Brannstrom I.O."/>
            <person name="Guillou S."/>
            <person name="Cros-Aarteil S."/>
            <person name="Calhoun S."/>
            <person name="Haridas S."/>
            <person name="Kuo A."/>
            <person name="Mondo S."/>
            <person name="Pangilinan J."/>
            <person name="Riley R."/>
            <person name="LaButti K."/>
            <person name="Andreopoulos B."/>
            <person name="Lipzen A."/>
            <person name="Chen C."/>
            <person name="Yan M."/>
            <person name="Daum C."/>
            <person name="Ng V."/>
            <person name="Clum A."/>
            <person name="Steindorff A."/>
            <person name="Ohm R.A."/>
            <person name="Martin F."/>
            <person name="Silar P."/>
            <person name="Natvig D.O."/>
            <person name="Lalanne C."/>
            <person name="Gautier V."/>
            <person name="Ament-Velasquez S.L."/>
            <person name="Kruys A."/>
            <person name="Hutchinson M.I."/>
            <person name="Powell A.J."/>
            <person name="Barry K."/>
            <person name="Miller A.N."/>
            <person name="Grigoriev I.V."/>
            <person name="Debuchy R."/>
            <person name="Gladieux P."/>
            <person name="Hiltunen Thoren M."/>
            <person name="Johannesson H."/>
        </authorList>
    </citation>
    <scope>NUCLEOTIDE SEQUENCE</scope>
    <source>
        <strain evidence="1">PSN293</strain>
    </source>
</reference>
<dbReference type="AlphaFoldDB" id="A0AAN6Y5H8"/>
<proteinExistence type="predicted"/>
<accession>A0AAN6Y5H8</accession>
<sequence length="184" mass="20594">MVRDRTRAPSWSWASVDGAITYPISIFSTINDGVVQIHEDYDLQVLNVTVQETHPGTFGAVSGGRIDAVAALYPITVVSGPGGNMSEPQLRYDSEPIHDYCLDEADLFKDTAPRPCWLARVYSLRGDGYETNIFYLMLQENEGGKESNLELSRIGMFELEYHTHDLPPTRFRNAAGVRKRIAIL</sequence>
<reference evidence="1" key="2">
    <citation type="submission" date="2023-05" db="EMBL/GenBank/DDBJ databases">
        <authorList>
            <consortium name="Lawrence Berkeley National Laboratory"/>
            <person name="Steindorff A."/>
            <person name="Hensen N."/>
            <person name="Bonometti L."/>
            <person name="Westerberg I."/>
            <person name="Brannstrom I.O."/>
            <person name="Guillou S."/>
            <person name="Cros-Aarteil S."/>
            <person name="Calhoun S."/>
            <person name="Haridas S."/>
            <person name="Kuo A."/>
            <person name="Mondo S."/>
            <person name="Pangilinan J."/>
            <person name="Riley R."/>
            <person name="Labutti K."/>
            <person name="Andreopoulos B."/>
            <person name="Lipzen A."/>
            <person name="Chen C."/>
            <person name="Yanf M."/>
            <person name="Daum C."/>
            <person name="Ng V."/>
            <person name="Clum A."/>
            <person name="Ohm R."/>
            <person name="Martin F."/>
            <person name="Silar P."/>
            <person name="Natvig D."/>
            <person name="Lalanne C."/>
            <person name="Gautier V."/>
            <person name="Ament-Velasquez S.L."/>
            <person name="Kruys A."/>
            <person name="Hutchinson M.I."/>
            <person name="Powell A.J."/>
            <person name="Barry K."/>
            <person name="Miller A.N."/>
            <person name="Grigoriev I.V."/>
            <person name="Debuchy R."/>
            <person name="Gladieux P."/>
            <person name="Thoren M.H."/>
            <person name="Johannesson H."/>
        </authorList>
    </citation>
    <scope>NUCLEOTIDE SEQUENCE</scope>
    <source>
        <strain evidence="1">PSN293</strain>
    </source>
</reference>
<dbReference type="Proteomes" id="UP001301769">
    <property type="component" value="Unassembled WGS sequence"/>
</dbReference>
<comment type="caution">
    <text evidence="1">The sequence shown here is derived from an EMBL/GenBank/DDBJ whole genome shotgun (WGS) entry which is preliminary data.</text>
</comment>